<dbReference type="EMBL" id="JABFAE010000001">
    <property type="protein sequence ID" value="MBA0822379.1"/>
    <property type="molecule type" value="Genomic_DNA"/>
</dbReference>
<comment type="caution">
    <text evidence="1">The sequence shown here is derived from an EMBL/GenBank/DDBJ whole genome shotgun (WGS) entry which is preliminary data.</text>
</comment>
<proteinExistence type="predicted"/>
<name>A0A7J9IJT4_9ROSI</name>
<sequence length="45" mass="4994">MGALIIPCSEEAFLDLIDSFQSSLKLDLKMANHANVSSLQLNRKM</sequence>
<dbReference type="AlphaFoldDB" id="A0A7J9IJT4"/>
<evidence type="ECO:0000313" key="1">
    <source>
        <dbReference type="EMBL" id="MBA0822379.1"/>
    </source>
</evidence>
<dbReference type="Proteomes" id="UP000593575">
    <property type="component" value="Unassembled WGS sequence"/>
</dbReference>
<keyword evidence="2" id="KW-1185">Reference proteome</keyword>
<protein>
    <submittedName>
        <fullName evidence="1">Uncharacterized protein</fullName>
    </submittedName>
</protein>
<reference evidence="1 2" key="1">
    <citation type="journal article" date="2019" name="Genome Biol. Evol.">
        <title>Insights into the evolution of the New World diploid cottons (Gossypium, subgenus Houzingenia) based on genome sequencing.</title>
        <authorList>
            <person name="Grover C.E."/>
            <person name="Arick M.A. 2nd"/>
            <person name="Thrash A."/>
            <person name="Conover J.L."/>
            <person name="Sanders W.S."/>
            <person name="Peterson D.G."/>
            <person name="Frelichowski J.E."/>
            <person name="Scheffler J.A."/>
            <person name="Scheffler B.E."/>
            <person name="Wendel J.F."/>
        </authorList>
    </citation>
    <scope>NUCLEOTIDE SEQUENCE [LARGE SCALE GENOMIC DNA]</scope>
    <source>
        <strain evidence="1">6</strain>
        <tissue evidence="1">Leaf</tissue>
    </source>
</reference>
<accession>A0A7J9IJT4</accession>
<evidence type="ECO:0000313" key="2">
    <source>
        <dbReference type="Proteomes" id="UP000593575"/>
    </source>
</evidence>
<feature type="non-terminal residue" evidence="1">
    <location>
        <position position="45"/>
    </location>
</feature>
<organism evidence="1 2">
    <name type="scientific">Gossypium armourianum</name>
    <dbReference type="NCBI Taxonomy" id="34283"/>
    <lineage>
        <taxon>Eukaryota</taxon>
        <taxon>Viridiplantae</taxon>
        <taxon>Streptophyta</taxon>
        <taxon>Embryophyta</taxon>
        <taxon>Tracheophyta</taxon>
        <taxon>Spermatophyta</taxon>
        <taxon>Magnoliopsida</taxon>
        <taxon>eudicotyledons</taxon>
        <taxon>Gunneridae</taxon>
        <taxon>Pentapetalae</taxon>
        <taxon>rosids</taxon>
        <taxon>malvids</taxon>
        <taxon>Malvales</taxon>
        <taxon>Malvaceae</taxon>
        <taxon>Malvoideae</taxon>
        <taxon>Gossypium</taxon>
    </lineage>
</organism>
<gene>
    <name evidence="1" type="ORF">Goarm_019184</name>
</gene>